<name>A0A165XCS2_9AGAM</name>
<dbReference type="OrthoDB" id="3224221at2759"/>
<dbReference type="AlphaFoldDB" id="A0A165XCS2"/>
<gene>
    <name evidence="2" type="ORF">SISSUDRAFT_591711</name>
</gene>
<accession>A0A165XCS2</accession>
<keyword evidence="3" id="KW-1185">Reference proteome</keyword>
<feature type="region of interest" description="Disordered" evidence="1">
    <location>
        <begin position="78"/>
        <end position="100"/>
    </location>
</feature>
<dbReference type="EMBL" id="KV428393">
    <property type="protein sequence ID" value="KZT32065.1"/>
    <property type="molecule type" value="Genomic_DNA"/>
</dbReference>
<proteinExistence type="predicted"/>
<protein>
    <submittedName>
        <fullName evidence="2">Uncharacterized protein</fullName>
    </submittedName>
</protein>
<evidence type="ECO:0000313" key="3">
    <source>
        <dbReference type="Proteomes" id="UP000076798"/>
    </source>
</evidence>
<reference evidence="2 3" key="1">
    <citation type="journal article" date="2016" name="Mol. Biol. Evol.">
        <title>Comparative Genomics of Early-Diverging Mushroom-Forming Fungi Provides Insights into the Origins of Lignocellulose Decay Capabilities.</title>
        <authorList>
            <person name="Nagy L.G."/>
            <person name="Riley R."/>
            <person name="Tritt A."/>
            <person name="Adam C."/>
            <person name="Daum C."/>
            <person name="Floudas D."/>
            <person name="Sun H."/>
            <person name="Yadav J.S."/>
            <person name="Pangilinan J."/>
            <person name="Larsson K.H."/>
            <person name="Matsuura K."/>
            <person name="Barry K."/>
            <person name="Labutti K."/>
            <person name="Kuo R."/>
            <person name="Ohm R.A."/>
            <person name="Bhattacharya S.S."/>
            <person name="Shirouzu T."/>
            <person name="Yoshinaga Y."/>
            <person name="Martin F.M."/>
            <person name="Grigoriev I.V."/>
            <person name="Hibbett D.S."/>
        </authorList>
    </citation>
    <scope>NUCLEOTIDE SEQUENCE [LARGE SCALE GENOMIC DNA]</scope>
    <source>
        <strain evidence="2 3">HHB10207 ss-3</strain>
    </source>
</reference>
<sequence length="218" mass="25250">MILYRFKCHFIDTLKPLYKKENPSESPADLSAKELRKHQRSARDSRRNRLFDRRWKTTLGHPGLQQYVPLIEALGREGMSEDESGPETEHVARSEVPDRVNSDGQKQYAILRYAWRNDPVIIPILRTIDLITLSRKFGSTGRPERGNWTHVRLPTARVSTRTTIQRRPTNTYLPSFLETLTDHQKEDLKMLDPVPVPSISSELKAEASRFKHVKGRPI</sequence>
<evidence type="ECO:0000313" key="2">
    <source>
        <dbReference type="EMBL" id="KZT32065.1"/>
    </source>
</evidence>
<evidence type="ECO:0000256" key="1">
    <source>
        <dbReference type="SAM" id="MobiDB-lite"/>
    </source>
</evidence>
<organism evidence="2 3">
    <name type="scientific">Sistotremastrum suecicum HHB10207 ss-3</name>
    <dbReference type="NCBI Taxonomy" id="1314776"/>
    <lineage>
        <taxon>Eukaryota</taxon>
        <taxon>Fungi</taxon>
        <taxon>Dikarya</taxon>
        <taxon>Basidiomycota</taxon>
        <taxon>Agaricomycotina</taxon>
        <taxon>Agaricomycetes</taxon>
        <taxon>Sistotremastrales</taxon>
        <taxon>Sistotremastraceae</taxon>
        <taxon>Sistotremastrum</taxon>
    </lineage>
</organism>
<dbReference type="Proteomes" id="UP000076798">
    <property type="component" value="Unassembled WGS sequence"/>
</dbReference>
<feature type="compositionally biased region" description="Basic and acidic residues" evidence="1">
    <location>
        <begin position="87"/>
        <end position="100"/>
    </location>
</feature>
<feature type="region of interest" description="Disordered" evidence="1">
    <location>
        <begin position="20"/>
        <end position="47"/>
    </location>
</feature>